<keyword evidence="3" id="KW-1185">Reference proteome</keyword>
<proteinExistence type="predicted"/>
<protein>
    <submittedName>
        <fullName evidence="2">Uncharacterized protein</fullName>
    </submittedName>
</protein>
<dbReference type="Gene3D" id="3.30.420.10">
    <property type="entry name" value="Ribonuclease H-like superfamily/Ribonuclease H"/>
    <property type="match status" value="1"/>
</dbReference>
<name>A0A6A6GRU1_VIRVR</name>
<accession>A0A6A6GRU1</accession>
<dbReference type="OrthoDB" id="5410741at2759"/>
<evidence type="ECO:0000256" key="1">
    <source>
        <dbReference type="SAM" id="MobiDB-lite"/>
    </source>
</evidence>
<feature type="region of interest" description="Disordered" evidence="1">
    <location>
        <begin position="31"/>
        <end position="53"/>
    </location>
</feature>
<dbReference type="GO" id="GO:0003676">
    <property type="term" value="F:nucleic acid binding"/>
    <property type="evidence" value="ECO:0007669"/>
    <property type="project" value="InterPro"/>
</dbReference>
<reference evidence="2" key="1">
    <citation type="journal article" date="2020" name="Stud. Mycol.">
        <title>101 Dothideomycetes genomes: a test case for predicting lifestyles and emergence of pathogens.</title>
        <authorList>
            <person name="Haridas S."/>
            <person name="Albert R."/>
            <person name="Binder M."/>
            <person name="Bloem J."/>
            <person name="Labutti K."/>
            <person name="Salamov A."/>
            <person name="Andreopoulos B."/>
            <person name="Baker S."/>
            <person name="Barry K."/>
            <person name="Bills G."/>
            <person name="Bluhm B."/>
            <person name="Cannon C."/>
            <person name="Castanera R."/>
            <person name="Culley D."/>
            <person name="Daum C."/>
            <person name="Ezra D."/>
            <person name="Gonzalez J."/>
            <person name="Henrissat B."/>
            <person name="Kuo A."/>
            <person name="Liang C."/>
            <person name="Lipzen A."/>
            <person name="Lutzoni F."/>
            <person name="Magnuson J."/>
            <person name="Mondo S."/>
            <person name="Nolan M."/>
            <person name="Ohm R."/>
            <person name="Pangilinan J."/>
            <person name="Park H.-J."/>
            <person name="Ramirez L."/>
            <person name="Alfaro M."/>
            <person name="Sun H."/>
            <person name="Tritt A."/>
            <person name="Yoshinaga Y."/>
            <person name="Zwiers L.-H."/>
            <person name="Turgeon B."/>
            <person name="Goodwin S."/>
            <person name="Spatafora J."/>
            <person name="Crous P."/>
            <person name="Grigoriev I."/>
        </authorList>
    </citation>
    <scope>NUCLEOTIDE SEQUENCE</scope>
    <source>
        <strain evidence="2">Tuck. ex Michener</strain>
    </source>
</reference>
<organism evidence="2 3">
    <name type="scientific">Viridothelium virens</name>
    <name type="common">Speckled blister lichen</name>
    <name type="synonym">Trypethelium virens</name>
    <dbReference type="NCBI Taxonomy" id="1048519"/>
    <lineage>
        <taxon>Eukaryota</taxon>
        <taxon>Fungi</taxon>
        <taxon>Dikarya</taxon>
        <taxon>Ascomycota</taxon>
        <taxon>Pezizomycotina</taxon>
        <taxon>Dothideomycetes</taxon>
        <taxon>Dothideomycetes incertae sedis</taxon>
        <taxon>Trypetheliales</taxon>
        <taxon>Trypetheliaceae</taxon>
        <taxon>Viridothelium</taxon>
    </lineage>
</organism>
<dbReference type="AlphaFoldDB" id="A0A6A6GRU1"/>
<gene>
    <name evidence="2" type="ORF">EV356DRAFT_571833</name>
</gene>
<evidence type="ECO:0000313" key="3">
    <source>
        <dbReference type="Proteomes" id="UP000800092"/>
    </source>
</evidence>
<dbReference type="EMBL" id="ML991929">
    <property type="protein sequence ID" value="KAF2228486.1"/>
    <property type="molecule type" value="Genomic_DNA"/>
</dbReference>
<evidence type="ECO:0000313" key="2">
    <source>
        <dbReference type="EMBL" id="KAF2228486.1"/>
    </source>
</evidence>
<dbReference type="InterPro" id="IPR036397">
    <property type="entry name" value="RNaseH_sf"/>
</dbReference>
<sequence length="145" mass="17049">MERSDLKGNQVHWSGWINWWAKAEFLTFYNDEEEHEEQPKPPPKPRRSKYKPESQYLEEVEAWEAAKPRAQEVKPKGNLMSQKYYCDNILPQFIDAINQERLNSRTLPEAVWLQEDGDSSHGNKGNGLAKKLREANWIPEFEHPA</sequence>
<dbReference type="Proteomes" id="UP000800092">
    <property type="component" value="Unassembled WGS sequence"/>
</dbReference>